<dbReference type="EMBL" id="AP027733">
    <property type="protein sequence ID" value="BDZ52471.1"/>
    <property type="molecule type" value="Genomic_DNA"/>
</dbReference>
<evidence type="ECO:0000313" key="2">
    <source>
        <dbReference type="EMBL" id="BDZ52471.1"/>
    </source>
</evidence>
<proteinExistence type="predicted"/>
<evidence type="ECO:0000313" key="3">
    <source>
        <dbReference type="Proteomes" id="UP001321486"/>
    </source>
</evidence>
<keyword evidence="3" id="KW-1185">Reference proteome</keyword>
<dbReference type="Proteomes" id="UP001321486">
    <property type="component" value="Plasmid pNBRC108728a"/>
</dbReference>
<accession>A0ABN6Y900</accession>
<geneLocation type="plasmid" evidence="2 3">
    <name>pNBRC108728a</name>
</geneLocation>
<protein>
    <submittedName>
        <fullName evidence="2">Uncharacterized protein</fullName>
    </submittedName>
</protein>
<evidence type="ECO:0000256" key="1">
    <source>
        <dbReference type="SAM" id="MobiDB-lite"/>
    </source>
</evidence>
<organism evidence="2 3">
    <name type="scientific">Frondihabitans sucicola</name>
    <dbReference type="NCBI Taxonomy" id="1268041"/>
    <lineage>
        <taxon>Bacteria</taxon>
        <taxon>Bacillati</taxon>
        <taxon>Actinomycetota</taxon>
        <taxon>Actinomycetes</taxon>
        <taxon>Micrococcales</taxon>
        <taxon>Microbacteriaceae</taxon>
        <taxon>Frondihabitans</taxon>
    </lineage>
</organism>
<name>A0ABN6Y900_9MICO</name>
<feature type="compositionally biased region" description="Pro residues" evidence="1">
    <location>
        <begin position="187"/>
        <end position="196"/>
    </location>
</feature>
<feature type="region of interest" description="Disordered" evidence="1">
    <location>
        <begin position="149"/>
        <end position="259"/>
    </location>
</feature>
<keyword evidence="2" id="KW-0614">Plasmid</keyword>
<dbReference type="RefSeq" id="WP_286347321.1">
    <property type="nucleotide sequence ID" value="NZ_AP027733.1"/>
</dbReference>
<gene>
    <name evidence="2" type="ORF">GCM10025867_47120</name>
</gene>
<feature type="region of interest" description="Disordered" evidence="1">
    <location>
        <begin position="76"/>
        <end position="132"/>
    </location>
</feature>
<reference evidence="3" key="1">
    <citation type="journal article" date="2019" name="Int. J. Syst. Evol. Microbiol.">
        <title>The Global Catalogue of Microorganisms (GCM) 10K type strain sequencing project: providing services to taxonomists for standard genome sequencing and annotation.</title>
        <authorList>
            <consortium name="The Broad Institute Genomics Platform"/>
            <consortium name="The Broad Institute Genome Sequencing Center for Infectious Disease"/>
            <person name="Wu L."/>
            <person name="Ma J."/>
        </authorList>
    </citation>
    <scope>NUCLEOTIDE SEQUENCE [LARGE SCALE GENOMIC DNA]</scope>
    <source>
        <strain evidence="3">NBRC 108728</strain>
    </source>
</reference>
<feature type="compositionally biased region" description="Acidic residues" evidence="1">
    <location>
        <begin position="149"/>
        <end position="162"/>
    </location>
</feature>
<sequence>MNAPGQTIHRAQVYWFGGSDNSQTLDKHLPRSVDEAVESEAASITENEVLAEELVDANDNGIPDAWEVAGAALEAQNAAADKEPHRQAFQQAWAEPGEASGDESVSPQPQADRAPVGAQAAPPGFPATAPNVFDDDAFDVGFSLADLDEIAAEAAEPAEDVEPASPSEPQGAAPATTSWMPQRRPRTPAPSAPPANPAAAEPVIDPTDDPTDALPLDPFEDRDESVVRVVGPSPAAPYKPLAASESDVVDPSEFMGGRA</sequence>